<feature type="region of interest" description="Disordered" evidence="9">
    <location>
        <begin position="936"/>
        <end position="965"/>
    </location>
</feature>
<accession>A0A255DY22</accession>
<sequence>MGHRRRLRHRPGHHDSDADPADPPREEEGDCCMSEESGTRRLLSAGALMASGTMISKVLGFVRFMLIAVVLGTASRQADIFSLAMTIPSAIYFLFAGGWLNTVLVPQIVRAIKNDDDGGEGYTNRILTLFGTTVLVVAALATVATPLLTRLYASSYLAPELSEHYESLLLVAYLCAPQIFFYGVFFIISQVLNAHEKFGPMMWAPILNNLISILMFVVYLLVWGQSGDRSAPFETPQALLLGIGSTIGIAAQAAIVIPFMRRTGFRFRPRFDFRHTGLGRTAQLAKWTVGFVIINQLTLMVISNLATSATATAVDGRGAGLTVYNAAHLLWILPHSLITVSLATAMLPQASRLADGGDLAGVRRETFRTLRLATTFLLPMAVAFIALAFPVTRVMFGHGQSSGDSGFIAWTLMAFSIGLVPFTMQYVALRTFFALEQTRATFLLQLLIGAVNVVAALALVLPFNAPSWVAPGLALAYSVAYFVGVTASFKALGRQLPDLTMAPIVRHLARVGLASVPAGVLAWAAVWAVTTYLGDGLGWQLLGLAAAGVVGVGTFLGVARVLHIREVGDIVRVVLRRGHSGGSQALGEGTGAAGTAADATEDLGDATDLEAAEEHDVDTTQPTAEVIADPDLYQDRPASDASRGLVLAQRYRLEETLSLAWSVQTWRAIDQVLARGVMIRLLPPLDDRSDELLETARRAASATDSRFLRVLDALPSDDDQVGAAIVNEYADGLSLAELLAQGPLSALEAAWIVREVADALSSMHAQGLHHGQLDPDQVIITRAGNIKIAGFLVIDQLRHPHTTLDEGERVEADVAALGKLLYAMLVHRWPGATGFGMAAAPTTHAGVALTPRQVRAGVSPALDRIADRILSPTPRNKQPRLESAQDIVMALTQVLGTADASGDLHRRMVDPEQVPDPEEPAVPTVADAETQVIPAVGTSAPRATATSPTTPAPQMGSGPQEGVAPQEAFAPLPVDAVPPPERNRQPRRSWLWALLTLVALVVIVSLVAALTQLNRESQTGPSPEPTPTHTAPVPREIVGAVDFDPEGDDGTENPDEVPNAIDGDPETRWRTLGYLNRSNFGGLKEGLGLVLDLGSPQLVSEVELLLSGDGTTVEIRVPADNRPDLTEPPTDSADDWTAVSESQVIGAEGTITVEPTTTRYVLVYITDLPQEDGAYRAGIHEVEVRG</sequence>
<keyword evidence="5" id="KW-0573">Peptidoglycan synthesis</keyword>
<keyword evidence="8" id="KW-0675">Receptor</keyword>
<feature type="transmembrane region" description="Helical" evidence="10">
    <location>
        <begin position="369"/>
        <end position="387"/>
    </location>
</feature>
<dbReference type="Gene3D" id="2.60.120.260">
    <property type="entry name" value="Galactose-binding domain-like"/>
    <property type="match status" value="1"/>
</dbReference>
<dbReference type="GO" id="GO:0034204">
    <property type="term" value="P:lipid translocation"/>
    <property type="evidence" value="ECO:0007669"/>
    <property type="project" value="TreeGrafter"/>
</dbReference>
<feature type="transmembrane region" description="Helical" evidence="10">
    <location>
        <begin position="284"/>
        <end position="306"/>
    </location>
</feature>
<feature type="compositionally biased region" description="Acidic residues" evidence="9">
    <location>
        <begin position="1043"/>
        <end position="1055"/>
    </location>
</feature>
<dbReference type="PRINTS" id="PR01806">
    <property type="entry name" value="VIRFACTRMVIN"/>
</dbReference>
<feature type="transmembrane region" description="Helical" evidence="10">
    <location>
        <begin position="206"/>
        <end position="226"/>
    </location>
</feature>
<dbReference type="GO" id="GO:0009252">
    <property type="term" value="P:peptidoglycan biosynthetic process"/>
    <property type="evidence" value="ECO:0007669"/>
    <property type="project" value="UniProtKB-KW"/>
</dbReference>
<evidence type="ECO:0000256" key="4">
    <source>
        <dbReference type="ARBA" id="ARBA00022960"/>
    </source>
</evidence>
<dbReference type="InterPro" id="IPR051050">
    <property type="entry name" value="Lipid_II_flippase_MurJ/MviN"/>
</dbReference>
<feature type="transmembrane region" description="Helical" evidence="10">
    <location>
        <begin position="326"/>
        <end position="348"/>
    </location>
</feature>
<dbReference type="GO" id="GO:0015648">
    <property type="term" value="F:lipid-linked peptidoglycan transporter activity"/>
    <property type="evidence" value="ECO:0007669"/>
    <property type="project" value="TreeGrafter"/>
</dbReference>
<feature type="transmembrane region" description="Helical" evidence="10">
    <location>
        <begin position="407"/>
        <end position="429"/>
    </location>
</feature>
<feature type="compositionally biased region" description="Low complexity" evidence="9">
    <location>
        <begin position="938"/>
        <end position="953"/>
    </location>
</feature>
<evidence type="ECO:0000256" key="2">
    <source>
        <dbReference type="ARBA" id="ARBA00022475"/>
    </source>
</evidence>
<evidence type="ECO:0000256" key="10">
    <source>
        <dbReference type="SAM" id="Phobius"/>
    </source>
</evidence>
<evidence type="ECO:0000256" key="6">
    <source>
        <dbReference type="ARBA" id="ARBA00022989"/>
    </source>
</evidence>
<feature type="region of interest" description="Disordered" evidence="9">
    <location>
        <begin position="911"/>
        <end position="930"/>
    </location>
</feature>
<evidence type="ECO:0000256" key="7">
    <source>
        <dbReference type="ARBA" id="ARBA00023136"/>
    </source>
</evidence>
<evidence type="ECO:0000256" key="5">
    <source>
        <dbReference type="ARBA" id="ARBA00022984"/>
    </source>
</evidence>
<feature type="transmembrane region" description="Helical" evidence="10">
    <location>
        <begin position="441"/>
        <end position="462"/>
    </location>
</feature>
<dbReference type="InterPro" id="IPR011009">
    <property type="entry name" value="Kinase-like_dom_sf"/>
</dbReference>
<keyword evidence="4" id="KW-0133">Cell shape</keyword>
<feature type="transmembrane region" description="Helical" evidence="10">
    <location>
        <begin position="990"/>
        <end position="1010"/>
    </location>
</feature>
<dbReference type="AlphaFoldDB" id="A0A255DY22"/>
<feature type="transmembrane region" description="Helical" evidence="10">
    <location>
        <begin position="80"/>
        <end position="105"/>
    </location>
</feature>
<evidence type="ECO:0000313" key="13">
    <source>
        <dbReference type="Proteomes" id="UP000216533"/>
    </source>
</evidence>
<dbReference type="CDD" id="cd13123">
    <property type="entry name" value="MATE_MurJ_like"/>
    <property type="match status" value="1"/>
</dbReference>
<feature type="transmembrane region" description="Helical" evidence="10">
    <location>
        <begin position="126"/>
        <end position="148"/>
    </location>
</feature>
<feature type="transmembrane region" description="Helical" evidence="10">
    <location>
        <begin position="541"/>
        <end position="562"/>
    </location>
</feature>
<feature type="transmembrane region" description="Helical" evidence="10">
    <location>
        <begin position="168"/>
        <end position="194"/>
    </location>
</feature>
<evidence type="ECO:0000259" key="11">
    <source>
        <dbReference type="PROSITE" id="PS50011"/>
    </source>
</evidence>
<evidence type="ECO:0000256" key="1">
    <source>
        <dbReference type="ARBA" id="ARBA00004651"/>
    </source>
</evidence>
<proteinExistence type="predicted"/>
<dbReference type="PANTHER" id="PTHR47019">
    <property type="entry name" value="LIPID II FLIPPASE MURJ"/>
    <property type="match status" value="1"/>
</dbReference>
<evidence type="ECO:0000256" key="9">
    <source>
        <dbReference type="SAM" id="MobiDB-lite"/>
    </source>
</evidence>
<feature type="domain" description="Protein kinase" evidence="11">
    <location>
        <begin position="651"/>
        <end position="889"/>
    </location>
</feature>
<feature type="transmembrane region" description="Helical" evidence="10">
    <location>
        <begin position="58"/>
        <end position="74"/>
    </location>
</feature>
<protein>
    <submittedName>
        <fullName evidence="12">Murein biosynthesis integral membrane protein MurJ</fullName>
    </submittedName>
</protein>
<keyword evidence="6 10" id="KW-1133">Transmembrane helix</keyword>
<reference evidence="12 13" key="1">
    <citation type="submission" date="2017-07" db="EMBL/GenBank/DDBJ databases">
        <title>Draft whole genome sequences of clinical Proprionibacteriaceae strains.</title>
        <authorList>
            <person name="Bernier A.-M."/>
            <person name="Bernard K."/>
            <person name="Domingo M.-C."/>
        </authorList>
    </citation>
    <scope>NUCLEOTIDE SEQUENCE [LARGE SCALE GENOMIC DNA]</scope>
    <source>
        <strain evidence="12 13">NML 160184</strain>
    </source>
</reference>
<evidence type="ECO:0000256" key="8">
    <source>
        <dbReference type="ARBA" id="ARBA00023170"/>
    </source>
</evidence>
<dbReference type="EMBL" id="NMVI01000029">
    <property type="protein sequence ID" value="OYN83990.1"/>
    <property type="molecule type" value="Genomic_DNA"/>
</dbReference>
<dbReference type="SUPFAM" id="SSF49785">
    <property type="entry name" value="Galactose-binding domain-like"/>
    <property type="match status" value="1"/>
</dbReference>
<feature type="transmembrane region" description="Helical" evidence="10">
    <location>
        <begin position="238"/>
        <end position="260"/>
    </location>
</feature>
<feature type="compositionally biased region" description="Basic and acidic residues" evidence="9">
    <location>
        <begin position="13"/>
        <end position="26"/>
    </location>
</feature>
<comment type="caution">
    <text evidence="12">The sequence shown here is derived from an EMBL/GenBank/DDBJ whole genome shotgun (WGS) entry which is preliminary data.</text>
</comment>
<dbReference type="CDD" id="cd13973">
    <property type="entry name" value="PK_MviN-like"/>
    <property type="match status" value="1"/>
</dbReference>
<feature type="transmembrane region" description="Helical" evidence="10">
    <location>
        <begin position="508"/>
        <end position="529"/>
    </location>
</feature>
<feature type="region of interest" description="Disordered" evidence="9">
    <location>
        <begin position="612"/>
        <end position="635"/>
    </location>
</feature>
<dbReference type="PROSITE" id="PS50011">
    <property type="entry name" value="PROTEIN_KINASE_DOM"/>
    <property type="match status" value="1"/>
</dbReference>
<dbReference type="PANTHER" id="PTHR47019:SF1">
    <property type="entry name" value="LIPID II FLIPPASE MURJ"/>
    <property type="match status" value="1"/>
</dbReference>
<keyword evidence="2" id="KW-1003">Cell membrane</keyword>
<dbReference type="GO" id="GO:0008360">
    <property type="term" value="P:regulation of cell shape"/>
    <property type="evidence" value="ECO:0007669"/>
    <property type="project" value="UniProtKB-KW"/>
</dbReference>
<keyword evidence="3 10" id="KW-0812">Transmembrane</keyword>
<dbReference type="InterPro" id="IPR000719">
    <property type="entry name" value="Prot_kinase_dom"/>
</dbReference>
<dbReference type="InterPro" id="IPR008979">
    <property type="entry name" value="Galactose-bd-like_sf"/>
</dbReference>
<feature type="region of interest" description="Disordered" evidence="9">
    <location>
        <begin position="1"/>
        <end position="32"/>
    </location>
</feature>
<feature type="transmembrane region" description="Helical" evidence="10">
    <location>
        <begin position="468"/>
        <end position="487"/>
    </location>
</feature>
<dbReference type="GO" id="GO:0005524">
    <property type="term" value="F:ATP binding"/>
    <property type="evidence" value="ECO:0007669"/>
    <property type="project" value="InterPro"/>
</dbReference>
<dbReference type="Proteomes" id="UP000216533">
    <property type="component" value="Unassembled WGS sequence"/>
</dbReference>
<dbReference type="GO" id="GO:0004672">
    <property type="term" value="F:protein kinase activity"/>
    <property type="evidence" value="ECO:0007669"/>
    <property type="project" value="InterPro"/>
</dbReference>
<dbReference type="NCBIfam" id="TIGR01695">
    <property type="entry name" value="murJ_mviN"/>
    <property type="match status" value="1"/>
</dbReference>
<dbReference type="Pfam" id="PF03023">
    <property type="entry name" value="MurJ"/>
    <property type="match status" value="1"/>
</dbReference>
<dbReference type="SUPFAM" id="SSF56112">
    <property type="entry name" value="Protein kinase-like (PK-like)"/>
    <property type="match status" value="1"/>
</dbReference>
<feature type="compositionally biased region" description="Basic residues" evidence="9">
    <location>
        <begin position="1"/>
        <end position="12"/>
    </location>
</feature>
<dbReference type="InterPro" id="IPR004268">
    <property type="entry name" value="MurJ"/>
</dbReference>
<feature type="region of interest" description="Disordered" evidence="9">
    <location>
        <begin position="1040"/>
        <end position="1066"/>
    </location>
</feature>
<evidence type="ECO:0000256" key="3">
    <source>
        <dbReference type="ARBA" id="ARBA00022692"/>
    </source>
</evidence>
<dbReference type="GO" id="GO:0005886">
    <property type="term" value="C:plasma membrane"/>
    <property type="evidence" value="ECO:0007669"/>
    <property type="project" value="UniProtKB-SubCell"/>
</dbReference>
<feature type="region of interest" description="Disordered" evidence="9">
    <location>
        <begin position="1015"/>
        <end position="1034"/>
    </location>
</feature>
<gene>
    <name evidence="12" type="primary">mviN</name>
    <name evidence="12" type="ORF">CGZ92_13080</name>
</gene>
<comment type="subcellular location">
    <subcellularLocation>
        <location evidence="1">Cell membrane</location>
        <topology evidence="1">Multi-pass membrane protein</topology>
    </subcellularLocation>
</comment>
<keyword evidence="7 10" id="KW-0472">Membrane</keyword>
<evidence type="ECO:0000313" key="12">
    <source>
        <dbReference type="EMBL" id="OYN83990.1"/>
    </source>
</evidence>
<dbReference type="Gene3D" id="1.10.510.10">
    <property type="entry name" value="Transferase(Phosphotransferase) domain 1"/>
    <property type="match status" value="1"/>
</dbReference>
<organism evidence="12 13">
    <name type="scientific">Parenemella sanctibonifatiensis</name>
    <dbReference type="NCBI Taxonomy" id="2016505"/>
    <lineage>
        <taxon>Bacteria</taxon>
        <taxon>Bacillati</taxon>
        <taxon>Actinomycetota</taxon>
        <taxon>Actinomycetes</taxon>
        <taxon>Propionibacteriales</taxon>
        <taxon>Propionibacteriaceae</taxon>
        <taxon>Parenemella</taxon>
    </lineage>
</organism>
<name>A0A255DY22_9ACTN</name>